<organism evidence="2">
    <name type="scientific">Candidatus Atribacter allofermentans</name>
    <dbReference type="NCBI Taxonomy" id="1852833"/>
    <lineage>
        <taxon>Bacteria</taxon>
        <taxon>Pseudomonadati</taxon>
        <taxon>Atribacterota</taxon>
        <taxon>Atribacteria</taxon>
        <taxon>Atribacterales</taxon>
        <taxon>Atribacteraceae</taxon>
        <taxon>Atribacter</taxon>
    </lineage>
</organism>
<dbReference type="EMBL" id="MWBQ01000197">
    <property type="protein sequence ID" value="OQA54774.1"/>
    <property type="molecule type" value="Genomic_DNA"/>
</dbReference>
<accession>A0A1V5SKB5</accession>
<protein>
    <recommendedName>
        <fullName evidence="3">PsbP C-terminal domain-containing protein</fullName>
    </recommendedName>
</protein>
<dbReference type="AlphaFoldDB" id="A0A1V5SKB5"/>
<evidence type="ECO:0008006" key="3">
    <source>
        <dbReference type="Google" id="ProtNLM"/>
    </source>
</evidence>
<keyword evidence="1" id="KW-0732">Signal</keyword>
<proteinExistence type="predicted"/>
<sequence length="171" mass="19406">MKKLFLLTVIALFLVNIAFISVAWAEEDWQTITAHGITYSLPPDWQQLEENLGFSEKESAWYSGDVSKPDQFLILARGENVATFLQMFIETETEDSEIVEDISKSIGNAEFRMVKMESPQDDETIIFLAADKVFNNGDGLFLNITIFGSASEEFQPILEKILDSFSFNIEE</sequence>
<reference evidence="2" key="1">
    <citation type="submission" date="2017-02" db="EMBL/GenBank/DDBJ databases">
        <title>Delving into the versatile metabolic prowess of the omnipresent phylum Bacteroidetes.</title>
        <authorList>
            <person name="Nobu M.K."/>
            <person name="Mei R."/>
            <person name="Narihiro T."/>
            <person name="Kuroda K."/>
            <person name="Liu W.-T."/>
        </authorList>
    </citation>
    <scope>NUCLEOTIDE SEQUENCE</scope>
    <source>
        <strain evidence="2">ADurb.Bin276</strain>
    </source>
</reference>
<feature type="chain" id="PRO_5012302634" description="PsbP C-terminal domain-containing protein" evidence="1">
    <location>
        <begin position="26"/>
        <end position="171"/>
    </location>
</feature>
<feature type="signal peptide" evidence="1">
    <location>
        <begin position="1"/>
        <end position="25"/>
    </location>
</feature>
<name>A0A1V5SKB5_9BACT</name>
<evidence type="ECO:0000256" key="1">
    <source>
        <dbReference type="SAM" id="SignalP"/>
    </source>
</evidence>
<dbReference type="Proteomes" id="UP000485569">
    <property type="component" value="Unassembled WGS sequence"/>
</dbReference>
<comment type="caution">
    <text evidence="2">The sequence shown here is derived from an EMBL/GenBank/DDBJ whole genome shotgun (WGS) entry which is preliminary data.</text>
</comment>
<evidence type="ECO:0000313" key="2">
    <source>
        <dbReference type="EMBL" id="OQA54774.1"/>
    </source>
</evidence>
<gene>
    <name evidence="2" type="ORF">BWY41_01918</name>
</gene>